<comment type="caution">
    <text evidence="2">The sequence shown here is derived from an EMBL/GenBank/DDBJ whole genome shotgun (WGS) entry which is preliminary data.</text>
</comment>
<reference evidence="2 3" key="1">
    <citation type="submission" date="2021-04" db="EMBL/GenBank/DDBJ databases">
        <title>Whole genome sequence analysis of a thiophenic sulfur metabolizing bacteria.</title>
        <authorList>
            <person name="Akhtar N."/>
            <person name="Akram J."/>
            <person name="Aslam A."/>
        </authorList>
    </citation>
    <scope>NUCLEOTIDE SEQUENCE [LARGE SCALE GENOMIC DNA]</scope>
    <source>
        <strain evidence="2 3">3OW</strain>
    </source>
</reference>
<organism evidence="2 3">
    <name type="scientific">Tsukamurella paurometabola</name>
    <name type="common">Corynebacterium paurometabolum</name>
    <dbReference type="NCBI Taxonomy" id="2061"/>
    <lineage>
        <taxon>Bacteria</taxon>
        <taxon>Bacillati</taxon>
        <taxon>Actinomycetota</taxon>
        <taxon>Actinomycetes</taxon>
        <taxon>Mycobacteriales</taxon>
        <taxon>Tsukamurellaceae</taxon>
        <taxon>Tsukamurella</taxon>
    </lineage>
</organism>
<evidence type="ECO:0000313" key="3">
    <source>
        <dbReference type="Proteomes" id="UP000676853"/>
    </source>
</evidence>
<feature type="region of interest" description="Disordered" evidence="1">
    <location>
        <begin position="1"/>
        <end position="25"/>
    </location>
</feature>
<protein>
    <submittedName>
        <fullName evidence="2">Uncharacterized protein</fullName>
    </submittedName>
</protein>
<evidence type="ECO:0000256" key="1">
    <source>
        <dbReference type="SAM" id="MobiDB-lite"/>
    </source>
</evidence>
<evidence type="ECO:0000313" key="2">
    <source>
        <dbReference type="EMBL" id="MBS4103885.1"/>
    </source>
</evidence>
<gene>
    <name evidence="2" type="ORF">KFZ73_21905</name>
</gene>
<keyword evidence="3" id="KW-1185">Reference proteome</keyword>
<name>A0ABS5NIN4_TSUPA</name>
<dbReference type="EMBL" id="JAGXOE010000088">
    <property type="protein sequence ID" value="MBS4103885.1"/>
    <property type="molecule type" value="Genomic_DNA"/>
</dbReference>
<sequence>MTHETDPFGRNDGVGPLRRRHYGAPAATGNTDDAVWKQLMDEWYGLKPVRGDNWLLWAACPHRLIGKRCRCGGLPWQTTYSDVWDHARAWRNGDGTLVITLEPWGNPFDQTAQFVDLERDLTELGITTAFEGRSPYGASYILFLIAADSPWGRVFERTPGRAARRLTTG</sequence>
<dbReference type="Proteomes" id="UP000676853">
    <property type="component" value="Unassembled WGS sequence"/>
</dbReference>
<accession>A0ABS5NIN4</accession>
<dbReference type="RefSeq" id="WP_212555060.1">
    <property type="nucleotide sequence ID" value="NZ_JAGXOE010000088.1"/>
</dbReference>
<proteinExistence type="predicted"/>